<keyword evidence="2" id="KW-1185">Reference proteome</keyword>
<evidence type="ECO:0000313" key="2">
    <source>
        <dbReference type="Proteomes" id="UP001501009"/>
    </source>
</evidence>
<proteinExistence type="predicted"/>
<gene>
    <name evidence="1" type="ORF">GCM10022403_087890</name>
</gene>
<sequence>MYLVHIHLRPLAAGESLPDDTATVMMSAGLEVGLEHAVAHLASTPRPVIGVYVRAATLDEAESLAEDIWWRASGTDRRLGRWVPLRVEVPLMPEPPWSK</sequence>
<accession>A0ABP7JEY5</accession>
<organism evidence="1 2">
    <name type="scientific">Streptomyces coacervatus</name>
    <dbReference type="NCBI Taxonomy" id="647381"/>
    <lineage>
        <taxon>Bacteria</taxon>
        <taxon>Bacillati</taxon>
        <taxon>Actinomycetota</taxon>
        <taxon>Actinomycetes</taxon>
        <taxon>Kitasatosporales</taxon>
        <taxon>Streptomycetaceae</taxon>
        <taxon>Streptomyces</taxon>
    </lineage>
</organism>
<evidence type="ECO:0008006" key="3">
    <source>
        <dbReference type="Google" id="ProtNLM"/>
    </source>
</evidence>
<protein>
    <recommendedName>
        <fullName evidence="3">YCII-related domain-containing protein</fullName>
    </recommendedName>
</protein>
<name>A0ABP7JEY5_9ACTN</name>
<reference evidence="2" key="1">
    <citation type="journal article" date="2019" name="Int. J. Syst. Evol. Microbiol.">
        <title>The Global Catalogue of Microorganisms (GCM) 10K type strain sequencing project: providing services to taxonomists for standard genome sequencing and annotation.</title>
        <authorList>
            <consortium name="The Broad Institute Genomics Platform"/>
            <consortium name="The Broad Institute Genome Sequencing Center for Infectious Disease"/>
            <person name="Wu L."/>
            <person name="Ma J."/>
        </authorList>
    </citation>
    <scope>NUCLEOTIDE SEQUENCE [LARGE SCALE GENOMIC DNA]</scope>
    <source>
        <strain evidence="2">JCM 17138</strain>
    </source>
</reference>
<dbReference type="EMBL" id="BAABDE010000045">
    <property type="protein sequence ID" value="GAA3842345.1"/>
    <property type="molecule type" value="Genomic_DNA"/>
</dbReference>
<dbReference type="Proteomes" id="UP001501009">
    <property type="component" value="Unassembled WGS sequence"/>
</dbReference>
<evidence type="ECO:0000313" key="1">
    <source>
        <dbReference type="EMBL" id="GAA3842345.1"/>
    </source>
</evidence>
<comment type="caution">
    <text evidence="1">The sequence shown here is derived from an EMBL/GenBank/DDBJ whole genome shotgun (WGS) entry which is preliminary data.</text>
</comment>
<dbReference type="RefSeq" id="WP_275781677.1">
    <property type="nucleotide sequence ID" value="NZ_BAABDE010000045.1"/>
</dbReference>